<evidence type="ECO:0000256" key="1">
    <source>
        <dbReference type="SAM" id="MobiDB-lite"/>
    </source>
</evidence>
<dbReference type="EMBL" id="BGPR01028210">
    <property type="protein sequence ID" value="GBN99224.1"/>
    <property type="molecule type" value="Genomic_DNA"/>
</dbReference>
<comment type="caution">
    <text evidence="2">The sequence shown here is derived from an EMBL/GenBank/DDBJ whole genome shotgun (WGS) entry which is preliminary data.</text>
</comment>
<accession>A0A4Y2TEZ8</accession>
<name>A0A4Y2TEZ8_ARAVE</name>
<keyword evidence="3" id="KW-1185">Reference proteome</keyword>
<feature type="region of interest" description="Disordered" evidence="1">
    <location>
        <begin position="87"/>
        <end position="106"/>
    </location>
</feature>
<dbReference type="AlphaFoldDB" id="A0A4Y2TEZ8"/>
<proteinExistence type="predicted"/>
<organism evidence="2 3">
    <name type="scientific">Araneus ventricosus</name>
    <name type="common">Orbweaver spider</name>
    <name type="synonym">Epeira ventricosa</name>
    <dbReference type="NCBI Taxonomy" id="182803"/>
    <lineage>
        <taxon>Eukaryota</taxon>
        <taxon>Metazoa</taxon>
        <taxon>Ecdysozoa</taxon>
        <taxon>Arthropoda</taxon>
        <taxon>Chelicerata</taxon>
        <taxon>Arachnida</taxon>
        <taxon>Araneae</taxon>
        <taxon>Araneomorphae</taxon>
        <taxon>Entelegynae</taxon>
        <taxon>Araneoidea</taxon>
        <taxon>Araneidae</taxon>
        <taxon>Araneus</taxon>
    </lineage>
</organism>
<evidence type="ECO:0000313" key="2">
    <source>
        <dbReference type="EMBL" id="GBN99224.1"/>
    </source>
</evidence>
<protein>
    <submittedName>
        <fullName evidence="2">Uncharacterized protein</fullName>
    </submittedName>
</protein>
<dbReference type="Proteomes" id="UP000499080">
    <property type="component" value="Unassembled WGS sequence"/>
</dbReference>
<gene>
    <name evidence="2" type="ORF">AVEN_70340_1</name>
</gene>
<evidence type="ECO:0000313" key="3">
    <source>
        <dbReference type="Proteomes" id="UP000499080"/>
    </source>
</evidence>
<reference evidence="2 3" key="1">
    <citation type="journal article" date="2019" name="Sci. Rep.">
        <title>Orb-weaving spider Araneus ventricosus genome elucidates the spidroin gene catalogue.</title>
        <authorList>
            <person name="Kono N."/>
            <person name="Nakamura H."/>
            <person name="Ohtoshi R."/>
            <person name="Moran D.A.P."/>
            <person name="Shinohara A."/>
            <person name="Yoshida Y."/>
            <person name="Fujiwara M."/>
            <person name="Mori M."/>
            <person name="Tomita M."/>
            <person name="Arakawa K."/>
        </authorList>
    </citation>
    <scope>NUCLEOTIDE SEQUENCE [LARGE SCALE GENOMIC DNA]</scope>
</reference>
<sequence>MSISNCLEISYWTTISVDTLYTYDSVDVSKLIKIDSSHIKRYIVLSQFHEMDETFSFIKVQSSFHLRFCMRCRGGGWFAFGKSVGSCNSEGDSCDESGSRANEFRR</sequence>